<name>A0A1B1DTS8_9APIC</name>
<feature type="region of interest" description="Disordered" evidence="1">
    <location>
        <begin position="233"/>
        <end position="257"/>
    </location>
</feature>
<dbReference type="EMBL" id="CP016241">
    <property type="protein sequence ID" value="ANQ06173.1"/>
    <property type="molecule type" value="Genomic_DNA"/>
</dbReference>
<dbReference type="Pfam" id="PF05795">
    <property type="entry name" value="Plasmodium_Vir"/>
    <property type="match status" value="1"/>
</dbReference>
<dbReference type="VEuPathDB" id="PlasmoDB:PCOAH_00005060"/>
<sequence length="317" mass="37271">MTTAAYTPLKKEFLDSVLPSKQQYYEEFNDHTDRCNRISDDNFGESIGEKLWTNQKTKDYASKTMEAWCYASWKKNSISSHDDEPCRFLYYWIGEKVYANLGKNSWEETMQAIYNELKGPTGKKTCGIIYEHNIDQTIFNAMKIVYEYYRNYHTMKHHLETSHFYCDEECKSYLREIFVAYEAVDAHCNEENSEQYCQDFRSWSNDQEYRDLLKKGCNTETREEHKAIEGHYRVNPGSRAPQEISGPVWDSLPTTESTSSGSIAAVSTILPMTGMALISFFLYKLNNRLFNNNSTFHNSFNNRRLVNIYNRCCIYYI</sequence>
<organism evidence="3 4">
    <name type="scientific">Plasmodium coatneyi</name>
    <dbReference type="NCBI Taxonomy" id="208452"/>
    <lineage>
        <taxon>Eukaryota</taxon>
        <taxon>Sar</taxon>
        <taxon>Alveolata</taxon>
        <taxon>Apicomplexa</taxon>
        <taxon>Aconoidasida</taxon>
        <taxon>Haemosporida</taxon>
        <taxon>Plasmodiidae</taxon>
        <taxon>Plasmodium</taxon>
    </lineage>
</organism>
<gene>
    <name evidence="3" type="ORF">PCOAH_00005060</name>
</gene>
<keyword evidence="2" id="KW-1133">Transmembrane helix</keyword>
<dbReference type="RefSeq" id="XP_019912868.1">
    <property type="nucleotide sequence ID" value="XM_020057321.1"/>
</dbReference>
<keyword evidence="4" id="KW-1185">Reference proteome</keyword>
<feature type="transmembrane region" description="Helical" evidence="2">
    <location>
        <begin position="263"/>
        <end position="283"/>
    </location>
</feature>
<dbReference type="InterPro" id="IPR008780">
    <property type="entry name" value="Plasmodium_Vir"/>
</dbReference>
<evidence type="ECO:0000313" key="3">
    <source>
        <dbReference type="EMBL" id="ANQ06173.1"/>
    </source>
</evidence>
<dbReference type="GeneID" id="30907229"/>
<evidence type="ECO:0000313" key="4">
    <source>
        <dbReference type="Proteomes" id="UP000092716"/>
    </source>
</evidence>
<dbReference type="Proteomes" id="UP000092716">
    <property type="component" value="Chromosome 3"/>
</dbReference>
<keyword evidence="2" id="KW-0472">Membrane</keyword>
<dbReference type="AlphaFoldDB" id="A0A1B1DTS8"/>
<reference evidence="4" key="1">
    <citation type="submission" date="2016-06" db="EMBL/GenBank/DDBJ databases">
        <title>First high quality genome sequence of Plasmodium coatneyi using continuous long reads from single molecule, real-time sequencing.</title>
        <authorList>
            <person name="Chien J.-T."/>
            <person name="Pakala S.B."/>
            <person name="Geraldo J.A."/>
            <person name="Lapp S.A."/>
            <person name="Barnwell J.W."/>
            <person name="Kissinger J.C."/>
            <person name="Galinski M.R."/>
            <person name="Humphrey J.C."/>
        </authorList>
    </citation>
    <scope>NUCLEOTIDE SEQUENCE [LARGE SCALE GENOMIC DNA]</scope>
    <source>
        <strain evidence="4">Hackeri</strain>
    </source>
</reference>
<accession>A0A1B1DTS8</accession>
<dbReference type="KEGG" id="pcot:PCOAH_00005060"/>
<protein>
    <submittedName>
        <fullName evidence="3">Variable surface protein Vir7-like protein</fullName>
    </submittedName>
</protein>
<dbReference type="OrthoDB" id="382684at2759"/>
<proteinExistence type="predicted"/>
<keyword evidence="2" id="KW-0812">Transmembrane</keyword>
<evidence type="ECO:0000256" key="2">
    <source>
        <dbReference type="SAM" id="Phobius"/>
    </source>
</evidence>
<evidence type="ECO:0000256" key="1">
    <source>
        <dbReference type="SAM" id="MobiDB-lite"/>
    </source>
</evidence>